<comment type="caution">
    <text evidence="4">The sequence shown here is derived from an EMBL/GenBank/DDBJ whole genome shotgun (WGS) entry which is preliminary data.</text>
</comment>
<dbReference type="EMBL" id="MIHH01000002">
    <property type="protein sequence ID" value="OIQ09852.1"/>
    <property type="molecule type" value="Genomic_DNA"/>
</dbReference>
<dbReference type="GO" id="GO:0031176">
    <property type="term" value="F:endo-1,4-beta-xylanase activity"/>
    <property type="evidence" value="ECO:0007669"/>
    <property type="project" value="UniProtKB-EC"/>
</dbReference>
<dbReference type="Pfam" id="PF00395">
    <property type="entry name" value="SLH"/>
    <property type="match status" value="2"/>
</dbReference>
<dbReference type="PANTHER" id="PTHR43308">
    <property type="entry name" value="OUTER MEMBRANE PROTEIN ALPHA-RELATED"/>
    <property type="match status" value="1"/>
</dbReference>
<dbReference type="Proteomes" id="UP000182743">
    <property type="component" value="Unassembled WGS sequence"/>
</dbReference>
<proteinExistence type="predicted"/>
<keyword evidence="4" id="KW-0624">Polysaccharide degradation</keyword>
<name>A0A1J5JMB6_NEOTH</name>
<evidence type="ECO:0000259" key="3">
    <source>
        <dbReference type="PROSITE" id="PS51272"/>
    </source>
</evidence>
<evidence type="ECO:0000256" key="2">
    <source>
        <dbReference type="SAM" id="SignalP"/>
    </source>
</evidence>
<accession>A0A1J5JMB6</accession>
<dbReference type="RefSeq" id="WP_071520493.1">
    <property type="nucleotide sequence ID" value="NZ_MIHH01000002.1"/>
</dbReference>
<keyword evidence="4" id="KW-0119">Carbohydrate metabolism</keyword>
<feature type="signal peptide" evidence="2">
    <location>
        <begin position="1"/>
        <end position="26"/>
    </location>
</feature>
<protein>
    <submittedName>
        <fullName evidence="4">Endo-1,4-beta-xylanase A</fullName>
        <ecNumber evidence="4">3.2.1.8</ecNumber>
    </submittedName>
</protein>
<dbReference type="AlphaFoldDB" id="A0A1J5JMB6"/>
<sequence>MPRRKSWVVVLATLMTVVLFAQPALAAPNLVVSIGGNTVNTNDAKLVSSKTVTLSVYDSNGEAQSVNITVNSKKVAAKSVTGQVYNWQANLSLNTGVNNVTVSANGLNNSTDTVNFQIMYVTTPVPGLTYDVPSLPASGKIEAFNRTVTLTYPRGDILVDSSGQITDSSIAFTVYDPPTTRPDNYHFLASQVIQISVPQAVYLLQPGQLTLSYDPNISAAVADQLAIWYSPDNDWSDDDNYILGGRTDARNHTVTAPFQFNGTTQGYYAVFLADRVFKDFTSQSDAAWAYSSVMPMWAKGLVEPLPIDRTDNNFGAGNYINRLEFTTILIKGLGLPLIEKISSVFSDVDVTPEGNDGSYFGSNYSSANGFKIYDQSHTPVQYAETAARYGIIAGYPEGTFKPANSLTRQEAAVILARAANLKLLSDGDKAKTDLERIFTDASAIQPWAAPSILAAYRARLIAGLPDGDKKIKFAPNDPLTRAQAITMVYRLLEKQKKI</sequence>
<keyword evidence="2" id="KW-0732">Signal</keyword>
<keyword evidence="4" id="KW-0326">Glycosidase</keyword>
<gene>
    <name evidence="4" type="primary">xynA1_2</name>
    <name evidence="4" type="ORF">MOOR_06940</name>
</gene>
<feature type="domain" description="SLH" evidence="3">
    <location>
        <begin position="435"/>
        <end position="498"/>
    </location>
</feature>
<feature type="domain" description="SLH" evidence="3">
    <location>
        <begin position="276"/>
        <end position="343"/>
    </location>
</feature>
<dbReference type="EC" id="3.2.1.8" evidence="4"/>
<keyword evidence="4" id="KW-0858">Xylan degradation</keyword>
<organism evidence="4 5">
    <name type="scientific">Neomoorella thermoacetica</name>
    <name type="common">Clostridium thermoaceticum</name>
    <dbReference type="NCBI Taxonomy" id="1525"/>
    <lineage>
        <taxon>Bacteria</taxon>
        <taxon>Bacillati</taxon>
        <taxon>Bacillota</taxon>
        <taxon>Clostridia</taxon>
        <taxon>Neomoorellales</taxon>
        <taxon>Neomoorellaceae</taxon>
        <taxon>Neomoorella</taxon>
    </lineage>
</organism>
<keyword evidence="1" id="KW-0677">Repeat</keyword>
<evidence type="ECO:0000313" key="5">
    <source>
        <dbReference type="Proteomes" id="UP000182743"/>
    </source>
</evidence>
<dbReference type="InterPro" id="IPR001119">
    <property type="entry name" value="SLH_dom"/>
</dbReference>
<reference evidence="4 5" key="1">
    <citation type="submission" date="2016-08" db="EMBL/GenBank/DDBJ databases">
        <title>Genome-based comparison of Moorella thermoacetic strains.</title>
        <authorList>
            <person name="Poehlein A."/>
            <person name="Bengelsdorf F.R."/>
            <person name="Esser C."/>
            <person name="Duerre P."/>
            <person name="Daniel R."/>
        </authorList>
    </citation>
    <scope>NUCLEOTIDE SEQUENCE [LARGE SCALE GENOMIC DNA]</scope>
    <source>
        <strain evidence="4 5">DSM 11768</strain>
    </source>
</reference>
<evidence type="ECO:0000256" key="1">
    <source>
        <dbReference type="ARBA" id="ARBA00022737"/>
    </source>
</evidence>
<keyword evidence="4" id="KW-0378">Hydrolase</keyword>
<feature type="domain" description="SLH" evidence="3">
    <location>
        <begin position="366"/>
        <end position="429"/>
    </location>
</feature>
<dbReference type="PROSITE" id="PS51272">
    <property type="entry name" value="SLH"/>
    <property type="match status" value="3"/>
</dbReference>
<feature type="chain" id="PRO_5009634643" evidence="2">
    <location>
        <begin position="27"/>
        <end position="498"/>
    </location>
</feature>
<evidence type="ECO:0000313" key="4">
    <source>
        <dbReference type="EMBL" id="OIQ09852.1"/>
    </source>
</evidence>
<dbReference type="GO" id="GO:0045493">
    <property type="term" value="P:xylan catabolic process"/>
    <property type="evidence" value="ECO:0007669"/>
    <property type="project" value="UniProtKB-KW"/>
</dbReference>
<dbReference type="InterPro" id="IPR051465">
    <property type="entry name" value="Cell_Envelope_Struct_Comp"/>
</dbReference>